<dbReference type="GeneID" id="16606284"/>
<feature type="region of interest" description="Disordered" evidence="1">
    <location>
        <begin position="1"/>
        <end position="21"/>
    </location>
</feature>
<protein>
    <submittedName>
        <fullName evidence="2">Uncharacterized protein</fullName>
    </submittedName>
</protein>
<proteinExistence type="predicted"/>
<keyword evidence="3" id="KW-1185">Reference proteome</keyword>
<gene>
    <name evidence="2" type="ORF">psal_cds_616</name>
</gene>
<evidence type="ECO:0000256" key="1">
    <source>
        <dbReference type="SAM" id="MobiDB-lite"/>
    </source>
</evidence>
<evidence type="ECO:0000313" key="3">
    <source>
        <dbReference type="Proteomes" id="UP000204584"/>
    </source>
</evidence>
<dbReference type="KEGG" id="vg:16606284"/>
<feature type="compositionally biased region" description="Basic and acidic residues" evidence="1">
    <location>
        <begin position="1"/>
        <end position="10"/>
    </location>
</feature>
<dbReference type="RefSeq" id="YP_008437568.1">
    <property type="nucleotide sequence ID" value="NC_022098.1"/>
</dbReference>
<name>S4W245_9VIRU</name>
<sequence length="360" mass="39133">MNRVPGKDADQAPPSDTAPAYEDRLPTELQCAIMQHLVDDDPRSALSLATTSRHQAAVLESLLPGLARDYQSLVTADGASPTAIGYLRARVALGGNDARAAVLLRLTEGFVRFLFTATQWSRWRGIGASHRAVRDPRGIGPDVFPVDDVISDPSLGDTRHRAQAWYRWLTVRRTAPDRTVDAPCLVDAAFLRRTNGKSDGRARMRPHGLARHLHGIELGAGSNFVVPDTAQAVTWFEPGADAATSFDALIDLLGLKDERYGGEWALRRMRRFGAMDDDARGLLGSTASRDALSACVDRAVRRHGKGDGDGPLWSGPLRLPDFTTAFRPRFYLVPSTVGVTLAIDIASPDTETLLGIHNNP</sequence>
<accession>S4W245</accession>
<dbReference type="Proteomes" id="UP000204584">
    <property type="component" value="Segment"/>
</dbReference>
<evidence type="ECO:0000313" key="2">
    <source>
        <dbReference type="EMBL" id="AGO84497.1"/>
    </source>
</evidence>
<reference evidence="2 3" key="1">
    <citation type="journal article" date="2013" name="Science">
        <title>Pandoraviruses: amoeba viruses with genomes up to 2.5 Mb reaching that of parasitic eukaryotes.</title>
        <authorList>
            <person name="Philippe N."/>
            <person name="Legendre M."/>
            <person name="Doutre G."/>
            <person name="Coute Y."/>
            <person name="Poirot O."/>
            <person name="Lescot M."/>
            <person name="Arslan D."/>
            <person name="Seltzer V."/>
            <person name="Bertaux L."/>
            <person name="Bruley C."/>
            <person name="Garin J."/>
            <person name="Claverie J.M."/>
            <person name="Abergel C."/>
        </authorList>
    </citation>
    <scope>NUCLEOTIDE SEQUENCE [LARGE SCALE GENOMIC DNA]</scope>
</reference>
<dbReference type="EMBL" id="KC977571">
    <property type="protein sequence ID" value="AGO84497.1"/>
    <property type="molecule type" value="Genomic_DNA"/>
</dbReference>
<organism evidence="2 3">
    <name type="scientific">Pandoravirus salinus</name>
    <dbReference type="NCBI Taxonomy" id="1349410"/>
    <lineage>
        <taxon>Viruses</taxon>
        <taxon>Pandoravirus</taxon>
    </lineage>
</organism>